<dbReference type="OrthoDB" id="271886at2"/>
<reference evidence="2 3" key="1">
    <citation type="submission" date="2019-02" db="EMBL/GenBank/DDBJ databases">
        <title>Deep-cultivation of Planctomycetes and their phenomic and genomic characterization uncovers novel biology.</title>
        <authorList>
            <person name="Wiegand S."/>
            <person name="Jogler M."/>
            <person name="Boedeker C."/>
            <person name="Pinto D."/>
            <person name="Vollmers J."/>
            <person name="Rivas-Marin E."/>
            <person name="Kohn T."/>
            <person name="Peeters S.H."/>
            <person name="Heuer A."/>
            <person name="Rast P."/>
            <person name="Oberbeckmann S."/>
            <person name="Bunk B."/>
            <person name="Jeske O."/>
            <person name="Meyerdierks A."/>
            <person name="Storesund J.E."/>
            <person name="Kallscheuer N."/>
            <person name="Luecker S."/>
            <person name="Lage O.M."/>
            <person name="Pohl T."/>
            <person name="Merkel B.J."/>
            <person name="Hornburger P."/>
            <person name="Mueller R.-W."/>
            <person name="Bruemmer F."/>
            <person name="Labrenz M."/>
            <person name="Spormann A.M."/>
            <person name="Op Den Camp H."/>
            <person name="Overmann J."/>
            <person name="Amann R."/>
            <person name="Jetten M.S.M."/>
            <person name="Mascher T."/>
            <person name="Medema M.H."/>
            <person name="Devos D.P."/>
            <person name="Kaster A.-K."/>
            <person name="Ovreas L."/>
            <person name="Rohde M."/>
            <person name="Galperin M.Y."/>
            <person name="Jogler C."/>
        </authorList>
    </citation>
    <scope>NUCLEOTIDE SEQUENCE [LARGE SCALE GENOMIC DNA]</scope>
    <source>
        <strain evidence="2 3">Q31b</strain>
    </source>
</reference>
<name>A0A5C6DEF7_9BACT</name>
<evidence type="ECO:0000256" key="1">
    <source>
        <dbReference type="SAM" id="Coils"/>
    </source>
</evidence>
<organism evidence="2 3">
    <name type="scientific">Novipirellula aureliae</name>
    <dbReference type="NCBI Taxonomy" id="2527966"/>
    <lineage>
        <taxon>Bacteria</taxon>
        <taxon>Pseudomonadati</taxon>
        <taxon>Planctomycetota</taxon>
        <taxon>Planctomycetia</taxon>
        <taxon>Pirellulales</taxon>
        <taxon>Pirellulaceae</taxon>
        <taxon>Novipirellula</taxon>
    </lineage>
</organism>
<dbReference type="EMBL" id="SJPY01000011">
    <property type="protein sequence ID" value="TWU34575.1"/>
    <property type="molecule type" value="Genomic_DNA"/>
</dbReference>
<gene>
    <name evidence="2" type="ORF">Q31b_55300</name>
</gene>
<proteinExistence type="predicted"/>
<evidence type="ECO:0000313" key="3">
    <source>
        <dbReference type="Proteomes" id="UP000315471"/>
    </source>
</evidence>
<evidence type="ECO:0000313" key="2">
    <source>
        <dbReference type="EMBL" id="TWU34575.1"/>
    </source>
</evidence>
<keyword evidence="3" id="KW-1185">Reference proteome</keyword>
<dbReference type="AlphaFoldDB" id="A0A5C6DEF7"/>
<evidence type="ECO:0008006" key="4">
    <source>
        <dbReference type="Google" id="ProtNLM"/>
    </source>
</evidence>
<accession>A0A5C6DEF7</accession>
<keyword evidence="1" id="KW-0175">Coiled coil</keyword>
<feature type="coiled-coil region" evidence="1">
    <location>
        <begin position="66"/>
        <end position="100"/>
    </location>
</feature>
<feature type="coiled-coil region" evidence="1">
    <location>
        <begin position="159"/>
        <end position="186"/>
    </location>
</feature>
<dbReference type="RefSeq" id="WP_146602601.1">
    <property type="nucleotide sequence ID" value="NZ_SJPY01000011.1"/>
</dbReference>
<dbReference type="Proteomes" id="UP000315471">
    <property type="component" value="Unassembled WGS sequence"/>
</dbReference>
<sequence>MVRWITYTLGTLTAVALVGFLLLGGRFASYVRTSARSVQETVQDSVPLEFELRRARDLIDTILPDMQSHVRTIAQEEVAIAALENELLLSTQRLESEQSALASLRDKIGVHQVSYSIGDRELTRQQLVEQMHQRFERYKQGELAIESKTRLLEKRREGLAAALAMLDKMRHRKVELELKVEALAAQSRLLNASKVEAGVVIDGSQLSEADQLLGQIETRLAVAKRVLAHEQDAFAIPLDDDVVLEESVIAAYDDHFGKNANREVLVSK</sequence>
<protein>
    <recommendedName>
        <fullName evidence="4">Chromosome partition protein Smc</fullName>
    </recommendedName>
</protein>
<comment type="caution">
    <text evidence="2">The sequence shown here is derived from an EMBL/GenBank/DDBJ whole genome shotgun (WGS) entry which is preliminary data.</text>
</comment>